<dbReference type="HOGENOM" id="CLU_2509221_0_0_4"/>
<sequence length="85" mass="9263">MQRFQSIFSDGLLFSKQAKHPPRPANRVRYLGAAYPACNGRGRLKKRILFFQTAFSAAAEGFGGTAKSPRLLGGFVFGGVRGSRI</sequence>
<dbReference type="AlphaFoldDB" id="F2BBR9"/>
<keyword evidence="2" id="KW-1185">Reference proteome</keyword>
<organism evidence="1 2">
    <name type="scientific">Neisseria bacilliformis ATCC BAA-1200</name>
    <dbReference type="NCBI Taxonomy" id="888742"/>
    <lineage>
        <taxon>Bacteria</taxon>
        <taxon>Pseudomonadati</taxon>
        <taxon>Pseudomonadota</taxon>
        <taxon>Betaproteobacteria</taxon>
        <taxon>Neisseriales</taxon>
        <taxon>Neisseriaceae</taxon>
        <taxon>Neisseria</taxon>
    </lineage>
</organism>
<name>F2BBR9_9NEIS</name>
<protein>
    <submittedName>
        <fullName evidence="1">Uncharacterized protein</fullName>
    </submittedName>
</protein>
<gene>
    <name evidence="1" type="ORF">HMPREF9123_1174</name>
</gene>
<evidence type="ECO:0000313" key="2">
    <source>
        <dbReference type="Proteomes" id="UP000004105"/>
    </source>
</evidence>
<dbReference type="EMBL" id="AFAY01000024">
    <property type="protein sequence ID" value="EGF11085.1"/>
    <property type="molecule type" value="Genomic_DNA"/>
</dbReference>
<reference evidence="1 2" key="1">
    <citation type="submission" date="2011-02" db="EMBL/GenBank/DDBJ databases">
        <authorList>
            <person name="Muzny D."/>
            <person name="Qin X."/>
            <person name="Deng J."/>
            <person name="Jiang H."/>
            <person name="Liu Y."/>
            <person name="Qu J."/>
            <person name="Song X.-Z."/>
            <person name="Zhang L."/>
            <person name="Thornton R."/>
            <person name="Coyle M."/>
            <person name="Francisco L."/>
            <person name="Jackson L."/>
            <person name="Javaid M."/>
            <person name="Korchina V."/>
            <person name="Kovar C."/>
            <person name="Mata R."/>
            <person name="Mathew T."/>
            <person name="Ngo R."/>
            <person name="Nguyen L."/>
            <person name="Nguyen N."/>
            <person name="Okwuonu G."/>
            <person name="Ongeri F."/>
            <person name="Pham C."/>
            <person name="Simmons D."/>
            <person name="Wilczek-Boney K."/>
            <person name="Hale W."/>
            <person name="Jakkamsetti A."/>
            <person name="Pham P."/>
            <person name="Ruth R."/>
            <person name="San Lucas F."/>
            <person name="Warren J."/>
            <person name="Zhang J."/>
            <person name="Zhao Z."/>
            <person name="Zhou C."/>
            <person name="Zhu D."/>
            <person name="Lee S."/>
            <person name="Bess C."/>
            <person name="Blankenburg K."/>
            <person name="Forbes L."/>
            <person name="Fu Q."/>
            <person name="Gubbala S."/>
            <person name="Hirani K."/>
            <person name="Jayaseelan J.C."/>
            <person name="Lara F."/>
            <person name="Munidasa M."/>
            <person name="Palculict T."/>
            <person name="Patil S."/>
            <person name="Pu L.-L."/>
            <person name="Saada N."/>
            <person name="Tang L."/>
            <person name="Weissenberger G."/>
            <person name="Zhu Y."/>
            <person name="Hemphill L."/>
            <person name="Shang Y."/>
            <person name="Youmans B."/>
            <person name="Ayvaz T."/>
            <person name="Ross M."/>
            <person name="Santibanez J."/>
            <person name="Aqrawi P."/>
            <person name="Gross S."/>
            <person name="Joshi V."/>
            <person name="Fowler G."/>
            <person name="Nazareth L."/>
            <person name="Reid J."/>
            <person name="Worley K."/>
            <person name="Petrosino J."/>
            <person name="Highlander S."/>
            <person name="Gibbs R."/>
        </authorList>
    </citation>
    <scope>NUCLEOTIDE SEQUENCE [LARGE SCALE GENOMIC DNA]</scope>
    <source>
        <strain evidence="1 2">ATCC BAA-1200</strain>
    </source>
</reference>
<accession>F2BBR9</accession>
<proteinExistence type="predicted"/>
<evidence type="ECO:0000313" key="1">
    <source>
        <dbReference type="EMBL" id="EGF11085.1"/>
    </source>
</evidence>
<comment type="caution">
    <text evidence="1">The sequence shown here is derived from an EMBL/GenBank/DDBJ whole genome shotgun (WGS) entry which is preliminary data.</text>
</comment>
<dbReference type="Proteomes" id="UP000004105">
    <property type="component" value="Unassembled WGS sequence"/>
</dbReference>